<accession>A0ABN9C4A6</accession>
<feature type="region of interest" description="Disordered" evidence="1">
    <location>
        <begin position="34"/>
        <end position="69"/>
    </location>
</feature>
<name>A0ABN9C4A6_9NEOB</name>
<keyword evidence="3" id="KW-1185">Reference proteome</keyword>
<sequence length="69" mass="7707">MDTDRWHFWGHTDHQGTLIISALMISVHVPSAESRADHMTEPTSSALSVIGDPPCPRDTAHRRSLRCTL</sequence>
<feature type="compositionally biased region" description="Basic residues" evidence="1">
    <location>
        <begin position="60"/>
        <end position="69"/>
    </location>
</feature>
<feature type="non-terminal residue" evidence="2">
    <location>
        <position position="69"/>
    </location>
</feature>
<gene>
    <name evidence="2" type="ORF">SPARVUS_LOCUS4284373</name>
</gene>
<proteinExistence type="predicted"/>
<comment type="caution">
    <text evidence="2">The sequence shown here is derived from an EMBL/GenBank/DDBJ whole genome shotgun (WGS) entry which is preliminary data.</text>
</comment>
<organism evidence="2 3">
    <name type="scientific">Staurois parvus</name>
    <dbReference type="NCBI Taxonomy" id="386267"/>
    <lineage>
        <taxon>Eukaryota</taxon>
        <taxon>Metazoa</taxon>
        <taxon>Chordata</taxon>
        <taxon>Craniata</taxon>
        <taxon>Vertebrata</taxon>
        <taxon>Euteleostomi</taxon>
        <taxon>Amphibia</taxon>
        <taxon>Batrachia</taxon>
        <taxon>Anura</taxon>
        <taxon>Neobatrachia</taxon>
        <taxon>Ranoidea</taxon>
        <taxon>Ranidae</taxon>
        <taxon>Staurois</taxon>
    </lineage>
</organism>
<dbReference type="EMBL" id="CATNWA010007794">
    <property type="protein sequence ID" value="CAI9554846.1"/>
    <property type="molecule type" value="Genomic_DNA"/>
</dbReference>
<protein>
    <submittedName>
        <fullName evidence="2">Uncharacterized protein</fullName>
    </submittedName>
</protein>
<evidence type="ECO:0000256" key="1">
    <source>
        <dbReference type="SAM" id="MobiDB-lite"/>
    </source>
</evidence>
<reference evidence="2" key="1">
    <citation type="submission" date="2023-05" db="EMBL/GenBank/DDBJ databases">
        <authorList>
            <person name="Stuckert A."/>
        </authorList>
    </citation>
    <scope>NUCLEOTIDE SEQUENCE</scope>
</reference>
<evidence type="ECO:0000313" key="2">
    <source>
        <dbReference type="EMBL" id="CAI9554846.1"/>
    </source>
</evidence>
<dbReference type="Proteomes" id="UP001162483">
    <property type="component" value="Unassembled WGS sequence"/>
</dbReference>
<evidence type="ECO:0000313" key="3">
    <source>
        <dbReference type="Proteomes" id="UP001162483"/>
    </source>
</evidence>